<feature type="region of interest" description="Disordered" evidence="2">
    <location>
        <begin position="1"/>
        <end position="30"/>
    </location>
</feature>
<dbReference type="PANTHER" id="PTHR33184:SF32">
    <property type="entry name" value="EXPRESSED PROTEIN"/>
    <property type="match status" value="1"/>
</dbReference>
<evidence type="ECO:0000256" key="1">
    <source>
        <dbReference type="ARBA" id="ARBA00022729"/>
    </source>
</evidence>
<protein>
    <submittedName>
        <fullName evidence="3">Potassium-transporting ATPase A chain</fullName>
    </submittedName>
</protein>
<gene>
    <name evidence="3" type="primary">kdpA_10</name>
    <name evidence="3" type="ORF">g.13776</name>
</gene>
<evidence type="ECO:0000256" key="2">
    <source>
        <dbReference type="SAM" id="MobiDB-lite"/>
    </source>
</evidence>
<evidence type="ECO:0000313" key="3">
    <source>
        <dbReference type="EMBL" id="JAT42727.1"/>
    </source>
</evidence>
<feature type="non-terminal residue" evidence="3">
    <location>
        <position position="1"/>
    </location>
</feature>
<dbReference type="InterPro" id="IPR040361">
    <property type="entry name" value="TPD1"/>
</dbReference>
<sequence length="168" mass="18523">GTFGPRRNEWNHHSSLKSTPSLAENKEKSINGRRKRHFGVQGQKMAPSLKLLCVAFLVYLLLQVFGSPCGLPSIQVSQRATGARSRFDYEFTVEVKNDCSLACVQKNVRLHAPGFPSQRLVDSNPFWPEGGVMLVYEKPIPAASAVNFTCGWDHATYFSPAGSRPAAT</sequence>
<proteinExistence type="predicted"/>
<reference evidence="3" key="1">
    <citation type="submission" date="2015-07" db="EMBL/GenBank/DDBJ databases">
        <title>Transcriptome Assembly of Anthurium amnicola.</title>
        <authorList>
            <person name="Suzuki J."/>
        </authorList>
    </citation>
    <scope>NUCLEOTIDE SEQUENCE</scope>
</reference>
<accession>A0A1D1XK02</accession>
<dbReference type="PANTHER" id="PTHR33184">
    <property type="entry name" value="PROTEIN TAPETUM DETERMINANT 1-LIKE-RELATED"/>
    <property type="match status" value="1"/>
</dbReference>
<organism evidence="3">
    <name type="scientific">Anthurium amnicola</name>
    <dbReference type="NCBI Taxonomy" id="1678845"/>
    <lineage>
        <taxon>Eukaryota</taxon>
        <taxon>Viridiplantae</taxon>
        <taxon>Streptophyta</taxon>
        <taxon>Embryophyta</taxon>
        <taxon>Tracheophyta</taxon>
        <taxon>Spermatophyta</taxon>
        <taxon>Magnoliopsida</taxon>
        <taxon>Liliopsida</taxon>
        <taxon>Araceae</taxon>
        <taxon>Pothoideae</taxon>
        <taxon>Potheae</taxon>
        <taxon>Anthurium</taxon>
    </lineage>
</organism>
<dbReference type="EMBL" id="GDJX01025209">
    <property type="protein sequence ID" value="JAT42727.1"/>
    <property type="molecule type" value="Transcribed_RNA"/>
</dbReference>
<name>A0A1D1XK02_9ARAE</name>
<dbReference type="GO" id="GO:0001709">
    <property type="term" value="P:cell fate determination"/>
    <property type="evidence" value="ECO:0007669"/>
    <property type="project" value="TreeGrafter"/>
</dbReference>
<dbReference type="AlphaFoldDB" id="A0A1D1XK02"/>
<feature type="compositionally biased region" description="Basic and acidic residues" evidence="2">
    <location>
        <begin position="1"/>
        <end position="12"/>
    </location>
</feature>
<keyword evidence="1" id="KW-0732">Signal</keyword>
<dbReference type="Pfam" id="PF24068">
    <property type="entry name" value="TPD1_C"/>
    <property type="match status" value="1"/>
</dbReference>